<dbReference type="GO" id="GO:0005524">
    <property type="term" value="F:ATP binding"/>
    <property type="evidence" value="ECO:0007669"/>
    <property type="project" value="UniProtKB-KW"/>
</dbReference>
<dbReference type="EC" id="5.6.2.3" evidence="1"/>
<dbReference type="OrthoDB" id="1728974at2759"/>
<feature type="region of interest" description="Disordered" evidence="2">
    <location>
        <begin position="1"/>
        <end position="126"/>
    </location>
</feature>
<dbReference type="GO" id="GO:0043139">
    <property type="term" value="F:5'-3' DNA helicase activity"/>
    <property type="evidence" value="ECO:0007669"/>
    <property type="project" value="UniProtKB-EC"/>
</dbReference>
<dbReference type="InterPro" id="IPR049163">
    <property type="entry name" value="Pif1-like_2B_dom"/>
</dbReference>
<keyword evidence="1" id="KW-0227">DNA damage</keyword>
<feature type="domain" description="STPR" evidence="5">
    <location>
        <begin position="35"/>
        <end position="103"/>
    </location>
</feature>
<evidence type="ECO:0000259" key="6">
    <source>
        <dbReference type="Pfam" id="PF21530"/>
    </source>
</evidence>
<dbReference type="PANTHER" id="PTHR10492">
    <property type="match status" value="1"/>
</dbReference>
<feature type="domain" description="Helitron helicase-like" evidence="4">
    <location>
        <begin position="506"/>
        <end position="688"/>
    </location>
</feature>
<dbReference type="GO" id="GO:0006281">
    <property type="term" value="P:DNA repair"/>
    <property type="evidence" value="ECO:0007669"/>
    <property type="project" value="UniProtKB-KW"/>
</dbReference>
<comment type="catalytic activity">
    <reaction evidence="1">
        <text>ATP + H2O = ADP + phosphate + H(+)</text>
        <dbReference type="Rhea" id="RHEA:13065"/>
        <dbReference type="ChEBI" id="CHEBI:15377"/>
        <dbReference type="ChEBI" id="CHEBI:15378"/>
        <dbReference type="ChEBI" id="CHEBI:30616"/>
        <dbReference type="ChEBI" id="CHEBI:43474"/>
        <dbReference type="ChEBI" id="CHEBI:456216"/>
        <dbReference type="EC" id="5.6.2.3"/>
    </reaction>
</comment>
<comment type="cofactor">
    <cofactor evidence="1">
        <name>Mg(2+)</name>
        <dbReference type="ChEBI" id="CHEBI:18420"/>
    </cofactor>
</comment>
<organism evidence="7 8">
    <name type="scientific">Eumeta variegata</name>
    <name type="common">Bagworm moth</name>
    <name type="synonym">Eumeta japonica</name>
    <dbReference type="NCBI Taxonomy" id="151549"/>
    <lineage>
        <taxon>Eukaryota</taxon>
        <taxon>Metazoa</taxon>
        <taxon>Ecdysozoa</taxon>
        <taxon>Arthropoda</taxon>
        <taxon>Hexapoda</taxon>
        <taxon>Insecta</taxon>
        <taxon>Pterygota</taxon>
        <taxon>Neoptera</taxon>
        <taxon>Endopterygota</taxon>
        <taxon>Lepidoptera</taxon>
        <taxon>Glossata</taxon>
        <taxon>Ditrysia</taxon>
        <taxon>Tineoidea</taxon>
        <taxon>Psychidae</taxon>
        <taxon>Oiketicinae</taxon>
        <taxon>Eumeta</taxon>
    </lineage>
</organism>
<reference evidence="7 8" key="1">
    <citation type="journal article" date="2019" name="Commun. Biol.">
        <title>The bagworm genome reveals a unique fibroin gene that provides high tensile strength.</title>
        <authorList>
            <person name="Kono N."/>
            <person name="Nakamura H."/>
            <person name="Ohtoshi R."/>
            <person name="Tomita M."/>
            <person name="Numata K."/>
            <person name="Arakawa K."/>
        </authorList>
    </citation>
    <scope>NUCLEOTIDE SEQUENCE [LARGE SCALE GENOMIC DNA]</scope>
</reference>
<dbReference type="SUPFAM" id="SSF52540">
    <property type="entry name" value="P-loop containing nucleoside triphosphate hydrolases"/>
    <property type="match status" value="2"/>
</dbReference>
<dbReference type="Pfam" id="PF14214">
    <property type="entry name" value="Helitron_like_N"/>
    <property type="match status" value="1"/>
</dbReference>
<evidence type="ECO:0000313" key="8">
    <source>
        <dbReference type="Proteomes" id="UP000299102"/>
    </source>
</evidence>
<feature type="domain" description="DNA helicase Pif1-like 2B" evidence="6">
    <location>
        <begin position="1284"/>
        <end position="1329"/>
    </location>
</feature>
<feature type="domain" description="DNA helicase Pif1-like DEAD-box helicase" evidence="3">
    <location>
        <begin position="1059"/>
        <end position="1268"/>
    </location>
</feature>
<name>A0A4C1SDJ4_EUMVA</name>
<dbReference type="PANTHER" id="PTHR10492:SF57">
    <property type="entry name" value="ATP-DEPENDENT DNA HELICASE"/>
    <property type="match status" value="1"/>
</dbReference>
<dbReference type="Proteomes" id="UP000299102">
    <property type="component" value="Unassembled WGS sequence"/>
</dbReference>
<feature type="compositionally biased region" description="Basic and acidic residues" evidence="2">
    <location>
        <begin position="32"/>
        <end position="45"/>
    </location>
</feature>
<sequence>MPRKRKSNLSQSSNKARSMKVARLNETFPQAELRRLEQAEREVAHRAAQTPEQSQDRRRQHAEYLASRRAAETPEQSQNRLRQHAEYLASQRAAETPEQSQARRQQNAEYLASQRADETPEQSQNRLRQHAEYLASQRAAETPEQSQARRQHHAEYLASQRAAETPEQSHARLLQQATYIASQRATETVEEAESRRRAVAERAQQRRLIFRRNTWGVFDKAAFEYDETLDYGSHNLIKIEPMNKECRFCGALKWKEEAAGMCCSGGKVALASIDEPVEPLKELFSHETDESRRFLKNIRKYNTCFHMTSFGADNIVSMPGFCPTFTIQGQVYHTIGSLLPATNTQPKFLQVYFMGDEEAQVNRRSEYVQGLDRNTVQKIQQVLHNHNILVHEFKMAKDRVTSDNYKVVIHPDRVPRGEHERRFNAPTTNEIAALVVSSEQTASRDIVIQAHDDRLTRVPDTHRFYDALEYPIIFWKGQEGYSFDIPQTNPVTKQPIPNKKVSCKDFYAYHMMVRRNDFNLLLRCRLLLLQFLVDMYVKVESERLRFIALNQTKLRAENYIHLQDAIRNDADLNPNNLGQMVILPSSFVNSPRYLHEYTQDAFTYVRNYGRPDLFITMTCNPAWPEITTELMPGQNSTDRHDLTARVFKIKVQKLVALLTKGKIFGDVKCFMYSIEWQKRGLPHVHLLLWLMEKLRPNQIDEVISAEIPNPETDRKLYDTVTKNMIHGPCGALNSSSPCMKEGKCTKKYPRALLKDTQTNDKGYPLYRRRAPEDGGRTIIQKTRGHEVLVDNRQRPGYFNIRQQGNVNVDPRDEVQTFRAGRYVSSNEAAWRILGLPLHERYPAVTHLAVHLPNEWKRRLQGTPVDGWPGVKAGDTLGRIYTVHVSNFECYCLRMLLNVIQGPTNFLDLKTVDGQELETFRQACEKLGLLEDDNHWDATMEEAVLCRSPSQIRELFALLITTCGLSNPLQLWDKYKTALSEDILHRFERMNQVNDDLCLNEALTLIEDKIITISGKKLSDFGMPTPQRRGELSTDLIKELSYNTALLDAQVSETEPRLLPEQKKFMTKYHNELSLVKAAFFLDAPGGTGKTFLLNLLLAKIRKDRNVALAVASSGIAATLLSGGRTAHSVFKLPLNLASEETPMCNISKSSARGALLQQCKLIVWDECTMSHKRAIEALDRCLQDIQSNRKLMGGVVVLLAGDFRQTLPVIERGTAADEISACLKTSYLWTKVEKLYLTTNMRVQLFHDVESGAYAQKLLEIGEGRLDTDPEVMSSDDTTSYPVEFLNSLELSGVPSHKLELKVGVPVLLMRNLDAPRLCNGTRLQVNELGRHIVKATILTGEAKGDNVLIPRIPIIPNNLPFNFKRLQFPLKVAFSMTINKSQGQTLKVAGIHLGTPCFSHGQLYVACSRVSKAKNHVYAEGKNR</sequence>
<evidence type="ECO:0000259" key="3">
    <source>
        <dbReference type="Pfam" id="PF05970"/>
    </source>
</evidence>
<evidence type="ECO:0000256" key="1">
    <source>
        <dbReference type="RuleBase" id="RU363044"/>
    </source>
</evidence>
<evidence type="ECO:0000313" key="7">
    <source>
        <dbReference type="EMBL" id="GBO99169.1"/>
    </source>
</evidence>
<keyword evidence="1" id="KW-0378">Hydrolase</keyword>
<keyword evidence="1" id="KW-0347">Helicase</keyword>
<protein>
    <recommendedName>
        <fullName evidence="1">ATP-dependent DNA helicase</fullName>
        <ecNumber evidence="1">5.6.2.3</ecNumber>
    </recommendedName>
</protein>
<dbReference type="InterPro" id="IPR025476">
    <property type="entry name" value="Helitron_helicase-like"/>
</dbReference>
<keyword evidence="1" id="KW-0547">Nucleotide-binding</keyword>
<dbReference type="Pfam" id="PF21107">
    <property type="entry name" value="STPRs"/>
    <property type="match status" value="1"/>
</dbReference>
<feature type="compositionally biased region" description="Polar residues" evidence="2">
    <location>
        <begin position="97"/>
        <end position="108"/>
    </location>
</feature>
<dbReference type="GO" id="GO:0016887">
    <property type="term" value="F:ATP hydrolysis activity"/>
    <property type="evidence" value="ECO:0007669"/>
    <property type="project" value="RHEA"/>
</dbReference>
<evidence type="ECO:0000259" key="5">
    <source>
        <dbReference type="Pfam" id="PF21107"/>
    </source>
</evidence>
<keyword evidence="1" id="KW-0234">DNA repair</keyword>
<comment type="caution">
    <text evidence="7">The sequence shown here is derived from an EMBL/GenBank/DDBJ whole genome shotgun (WGS) entry which is preliminary data.</text>
</comment>
<accession>A0A4C1SDJ4</accession>
<comment type="similarity">
    <text evidence="1">Belongs to the helicase family.</text>
</comment>
<dbReference type="Pfam" id="PF05970">
    <property type="entry name" value="PIF1"/>
    <property type="match status" value="1"/>
</dbReference>
<evidence type="ECO:0000256" key="2">
    <source>
        <dbReference type="SAM" id="MobiDB-lite"/>
    </source>
</evidence>
<gene>
    <name evidence="7" type="ORF">EVAR_476_1</name>
</gene>
<dbReference type="EMBL" id="BGZK01000002">
    <property type="protein sequence ID" value="GBO99169.1"/>
    <property type="molecule type" value="Genomic_DNA"/>
</dbReference>
<dbReference type="CDD" id="cd18809">
    <property type="entry name" value="SF1_C_RecD"/>
    <property type="match status" value="1"/>
</dbReference>
<dbReference type="InterPro" id="IPR048998">
    <property type="entry name" value="STPR"/>
</dbReference>
<dbReference type="Gene3D" id="3.40.50.300">
    <property type="entry name" value="P-loop containing nucleotide triphosphate hydrolases"/>
    <property type="match status" value="1"/>
</dbReference>
<keyword evidence="1" id="KW-0067">ATP-binding</keyword>
<proteinExistence type="inferred from homology"/>
<dbReference type="InterPro" id="IPR027417">
    <property type="entry name" value="P-loop_NTPase"/>
</dbReference>
<dbReference type="Pfam" id="PF21530">
    <property type="entry name" value="Pif1_2B_dom"/>
    <property type="match status" value="1"/>
</dbReference>
<dbReference type="InterPro" id="IPR010285">
    <property type="entry name" value="DNA_helicase_pif1-like_DEAD"/>
</dbReference>
<dbReference type="GO" id="GO:0006310">
    <property type="term" value="P:DNA recombination"/>
    <property type="evidence" value="ECO:0007669"/>
    <property type="project" value="UniProtKB-KW"/>
</dbReference>
<keyword evidence="1" id="KW-0233">DNA recombination</keyword>
<evidence type="ECO:0000259" key="4">
    <source>
        <dbReference type="Pfam" id="PF14214"/>
    </source>
</evidence>
<dbReference type="GO" id="GO:0000723">
    <property type="term" value="P:telomere maintenance"/>
    <property type="evidence" value="ECO:0007669"/>
    <property type="project" value="InterPro"/>
</dbReference>
<keyword evidence="8" id="KW-1185">Reference proteome</keyword>